<dbReference type="CDD" id="cd07710">
    <property type="entry name" value="arylsulfatase_Sdsa1-like_MBL-fold"/>
    <property type="match status" value="1"/>
</dbReference>
<dbReference type="InterPro" id="IPR038536">
    <property type="entry name" value="Alkyl/aryl-sulf_dimr_sf"/>
</dbReference>
<dbReference type="InterPro" id="IPR052195">
    <property type="entry name" value="Bact_Alkyl/Aryl-Sulfatase"/>
</dbReference>
<dbReference type="Gene3D" id="3.30.1050.10">
    <property type="entry name" value="SCP2 sterol-binding domain"/>
    <property type="match status" value="1"/>
</dbReference>
<dbReference type="SUPFAM" id="SSF55718">
    <property type="entry name" value="SCP-like"/>
    <property type="match status" value="1"/>
</dbReference>
<dbReference type="InterPro" id="IPR029228">
    <property type="entry name" value="Alkyl_sulf_dimr"/>
</dbReference>
<feature type="chain" id="PRO_5012077069" evidence="6">
    <location>
        <begin position="22"/>
        <end position="698"/>
    </location>
</feature>
<sequence>MKSFKLATLLALSFSINSAFAAGGGAIVADPGAMEGKHFDKKGKYPSTYTIKLQEMARKSLPFEDTTDYDEAKKGFIAAPSYKQIKAEAGNVAWDMGSYDFLLQGKTFDSIHPSLQRQAVLNMAYGLYEVLPGKIYQVRGFDLANISFVKTNTGWIVFDPLTAKETAKAALDFINEKLGKRPVVAVVYSHSHGDHFGGVRGVVEEADVKAGKVQIIAPVGFMEAAVAENVYAGNAMTRRMFFQYGVLLPRSPFGHVDQSIGKNTAAGNLGLIEPTKYITNAFESMTIDGVKMEFQNTPGTEAPAEMNTYFPEMKALWAAENITGTIHNIYTLRGALVRDALAWSKNINNALYRYGPDVDVMFASHSWPRFGNARIQDIMRTQRDTYAYLNNEVLHHANQGVTINEIQNVYKLPDSLKNKWAAHSYHGSEEHNSRAVINRYIGYWDGNPTTLTPLSPKDSAPLYVEMMGGSAKIIAKGKQLYSQGKYLQGTEIVNKLVYAEPNNTAAKDLLADLFEQIGYQKESPSVRNSFLGAAYELRHGMPAGTPPKASGPDLIRGMPTELWLNSLAISMDSRKVAGKKSVINLETPDNGEKFVVELSNSALTNIKGQQAAKADLSITLNRADLNLVMGGTKTFDQLIQEGKAKFVGNRQVFDDLRSSLTSFTPTFELMPGTKPKSTPAPHGNLDPLVVRDSAELGE</sequence>
<evidence type="ECO:0000256" key="6">
    <source>
        <dbReference type="SAM" id="SignalP"/>
    </source>
</evidence>
<evidence type="ECO:0000313" key="8">
    <source>
        <dbReference type="EMBL" id="SMC55799.1"/>
    </source>
</evidence>
<dbReference type="RefSeq" id="WP_234986949.1">
    <property type="nucleotide sequence ID" value="NZ_FWXJ01000007.1"/>
</dbReference>
<keyword evidence="3" id="KW-0862">Zinc</keyword>
<dbReference type="Pfam" id="PF14863">
    <property type="entry name" value="Alkyl_sulf_dimr"/>
    <property type="match status" value="1"/>
</dbReference>
<proteinExistence type="inferred from homology"/>
<dbReference type="SMART" id="SM00849">
    <property type="entry name" value="Lactamase_B"/>
    <property type="match status" value="1"/>
</dbReference>
<dbReference type="Gene3D" id="3.60.15.30">
    <property type="entry name" value="Metallo-beta-lactamase domain"/>
    <property type="match status" value="1"/>
</dbReference>
<evidence type="ECO:0000256" key="3">
    <source>
        <dbReference type="ARBA" id="ARBA00022833"/>
    </source>
</evidence>
<evidence type="ECO:0000256" key="2">
    <source>
        <dbReference type="ARBA" id="ARBA00022801"/>
    </source>
</evidence>
<dbReference type="InterPro" id="IPR036527">
    <property type="entry name" value="SCP2_sterol-bd_dom_sf"/>
</dbReference>
<dbReference type="Proteomes" id="UP000192708">
    <property type="component" value="Unassembled WGS sequence"/>
</dbReference>
<keyword evidence="6" id="KW-0732">Signal</keyword>
<dbReference type="GO" id="GO:0030288">
    <property type="term" value="C:outer membrane-bounded periplasmic space"/>
    <property type="evidence" value="ECO:0007669"/>
    <property type="project" value="TreeGrafter"/>
</dbReference>
<dbReference type="AlphaFoldDB" id="A0A1W2A4Z9"/>
<dbReference type="GO" id="GO:0018741">
    <property type="term" value="F:linear primary-alkylsulfatase activity"/>
    <property type="evidence" value="ECO:0007669"/>
    <property type="project" value="InterPro"/>
</dbReference>
<feature type="domain" description="Metallo-beta-lactamase" evidence="7">
    <location>
        <begin position="143"/>
        <end position="365"/>
    </location>
</feature>
<evidence type="ECO:0000259" key="7">
    <source>
        <dbReference type="SMART" id="SM00849"/>
    </source>
</evidence>
<dbReference type="GO" id="GO:0046983">
    <property type="term" value="F:protein dimerization activity"/>
    <property type="evidence" value="ECO:0007669"/>
    <property type="project" value="InterPro"/>
</dbReference>
<name>A0A1W2A4Z9_9BURK</name>
<dbReference type="GO" id="GO:0046872">
    <property type="term" value="F:metal ion binding"/>
    <property type="evidence" value="ECO:0007669"/>
    <property type="project" value="UniProtKB-KW"/>
</dbReference>
<feature type="region of interest" description="Disordered" evidence="5">
    <location>
        <begin position="670"/>
        <end position="698"/>
    </location>
</feature>
<dbReference type="InterPro" id="IPR001279">
    <property type="entry name" value="Metallo-B-lactamas"/>
</dbReference>
<evidence type="ECO:0000256" key="4">
    <source>
        <dbReference type="ARBA" id="ARBA00033751"/>
    </source>
</evidence>
<comment type="similarity">
    <text evidence="4">Belongs to the metallo-beta-lactamase superfamily. Type III sulfatase family.</text>
</comment>
<dbReference type="EMBL" id="FWXJ01000007">
    <property type="protein sequence ID" value="SMC55799.1"/>
    <property type="molecule type" value="Genomic_DNA"/>
</dbReference>
<dbReference type="Pfam" id="PF14864">
    <property type="entry name" value="Alkyl_sulf_C"/>
    <property type="match status" value="1"/>
</dbReference>
<keyword evidence="1" id="KW-0479">Metal-binding</keyword>
<dbReference type="InterPro" id="IPR029229">
    <property type="entry name" value="Alkyl_sulf_C"/>
</dbReference>
<reference evidence="8 9" key="1">
    <citation type="submission" date="2017-04" db="EMBL/GenBank/DDBJ databases">
        <authorList>
            <person name="Afonso C.L."/>
            <person name="Miller P.J."/>
            <person name="Scott M.A."/>
            <person name="Spackman E."/>
            <person name="Goraichik I."/>
            <person name="Dimitrov K.M."/>
            <person name="Suarez D.L."/>
            <person name="Swayne D.E."/>
        </authorList>
    </citation>
    <scope>NUCLEOTIDE SEQUENCE [LARGE SCALE GENOMIC DNA]</scope>
    <source>
        <strain evidence="8 9">VK13</strain>
    </source>
</reference>
<dbReference type="GO" id="GO:0018909">
    <property type="term" value="P:dodecyl sulfate metabolic process"/>
    <property type="evidence" value="ECO:0007669"/>
    <property type="project" value="InterPro"/>
</dbReference>
<keyword evidence="9" id="KW-1185">Reference proteome</keyword>
<gene>
    <name evidence="8" type="ORF">SAMN06296008_107132</name>
</gene>
<dbReference type="PANTHER" id="PTHR43223:SF1">
    <property type="entry name" value="ALKYL_ARYL-SULFATASE BDS1"/>
    <property type="match status" value="1"/>
</dbReference>
<accession>A0A1W2A4Z9</accession>
<dbReference type="Pfam" id="PF00753">
    <property type="entry name" value="Lactamase_B"/>
    <property type="match status" value="1"/>
</dbReference>
<dbReference type="STRING" id="1938817.SAMN06296008_107132"/>
<dbReference type="SUPFAM" id="SSF56281">
    <property type="entry name" value="Metallo-hydrolase/oxidoreductase"/>
    <property type="match status" value="1"/>
</dbReference>
<evidence type="ECO:0000256" key="5">
    <source>
        <dbReference type="SAM" id="MobiDB-lite"/>
    </source>
</evidence>
<dbReference type="Gene3D" id="1.25.40.880">
    <property type="entry name" value="Alkyl sulfatase, dimerisation domain"/>
    <property type="match status" value="1"/>
</dbReference>
<organism evidence="8 9">
    <name type="scientific">Polynucleobacter kasalickyi</name>
    <dbReference type="NCBI Taxonomy" id="1938817"/>
    <lineage>
        <taxon>Bacteria</taxon>
        <taxon>Pseudomonadati</taxon>
        <taxon>Pseudomonadota</taxon>
        <taxon>Betaproteobacteria</taxon>
        <taxon>Burkholderiales</taxon>
        <taxon>Burkholderiaceae</taxon>
        <taxon>Polynucleobacter</taxon>
    </lineage>
</organism>
<dbReference type="InterPro" id="IPR044097">
    <property type="entry name" value="Bds1/SdsA1_MBL-fold"/>
</dbReference>
<evidence type="ECO:0000313" key="9">
    <source>
        <dbReference type="Proteomes" id="UP000192708"/>
    </source>
</evidence>
<dbReference type="InterPro" id="IPR036866">
    <property type="entry name" value="RibonucZ/Hydroxyglut_hydro"/>
</dbReference>
<dbReference type="PANTHER" id="PTHR43223">
    <property type="entry name" value="ALKYL/ARYL-SULFATASE"/>
    <property type="match status" value="1"/>
</dbReference>
<protein>
    <submittedName>
        <fullName evidence="8">Alkyl sulfatase BDS1, metallo-beta-lactamase superfamily</fullName>
    </submittedName>
</protein>
<evidence type="ECO:0000256" key="1">
    <source>
        <dbReference type="ARBA" id="ARBA00022723"/>
    </source>
</evidence>
<dbReference type="FunFam" id="3.60.15.30:FF:000001">
    <property type="entry name" value="Alkyl/aryl-sulfatase BDS1"/>
    <property type="match status" value="1"/>
</dbReference>
<feature type="signal peptide" evidence="6">
    <location>
        <begin position="1"/>
        <end position="21"/>
    </location>
</feature>
<keyword evidence="2" id="KW-0378">Hydrolase</keyword>